<comment type="caution">
    <text evidence="1">The sequence shown here is derived from an EMBL/GenBank/DDBJ whole genome shotgun (WGS) entry which is preliminary data.</text>
</comment>
<dbReference type="RefSeq" id="WP_344984328.1">
    <property type="nucleotide sequence ID" value="NZ_BAAAXV010000001.1"/>
</dbReference>
<dbReference type="EMBL" id="JBHMBW010000019">
    <property type="protein sequence ID" value="MFB9625782.1"/>
    <property type="molecule type" value="Genomic_DNA"/>
</dbReference>
<organism evidence="1 2">
    <name type="scientific">Nonomuraea helvata</name>
    <dbReference type="NCBI Taxonomy" id="37484"/>
    <lineage>
        <taxon>Bacteria</taxon>
        <taxon>Bacillati</taxon>
        <taxon>Actinomycetota</taxon>
        <taxon>Actinomycetes</taxon>
        <taxon>Streptosporangiales</taxon>
        <taxon>Streptosporangiaceae</taxon>
        <taxon>Nonomuraea</taxon>
    </lineage>
</organism>
<keyword evidence="2" id="KW-1185">Reference proteome</keyword>
<name>A0ABV5S288_9ACTN</name>
<dbReference type="Pfam" id="PF13822">
    <property type="entry name" value="ACC_epsilon"/>
    <property type="match status" value="1"/>
</dbReference>
<dbReference type="Proteomes" id="UP001589532">
    <property type="component" value="Unassembled WGS sequence"/>
</dbReference>
<dbReference type="InterPro" id="IPR032716">
    <property type="entry name" value="ACC_epsilon"/>
</dbReference>
<gene>
    <name evidence="1" type="ORF">ACFFSA_22085</name>
</gene>
<sequence>MELTVVRGQATPEELEAIKLAMARCLARKAGAEAAGWADPARSLRGPLAAGGRSEWRLSGWAG</sequence>
<accession>A0ABV5S288</accession>
<reference evidence="1 2" key="1">
    <citation type="submission" date="2024-09" db="EMBL/GenBank/DDBJ databases">
        <authorList>
            <person name="Sun Q."/>
            <person name="Mori K."/>
        </authorList>
    </citation>
    <scope>NUCLEOTIDE SEQUENCE [LARGE SCALE GENOMIC DNA]</scope>
    <source>
        <strain evidence="1 2">JCM 3143</strain>
    </source>
</reference>
<evidence type="ECO:0000313" key="1">
    <source>
        <dbReference type="EMBL" id="MFB9625782.1"/>
    </source>
</evidence>
<evidence type="ECO:0000313" key="2">
    <source>
        <dbReference type="Proteomes" id="UP001589532"/>
    </source>
</evidence>
<proteinExistence type="predicted"/>
<protein>
    <submittedName>
        <fullName evidence="1">Acyl-CoA carboxylase epsilon subunit</fullName>
    </submittedName>
</protein>